<dbReference type="PANTHER" id="PTHR24421:SF60">
    <property type="entry name" value="SENSOR HISTIDINE KINASE COMP"/>
    <property type="match status" value="1"/>
</dbReference>
<gene>
    <name evidence="8" type="ORF">ACFOZ1_08530</name>
</gene>
<evidence type="ECO:0000256" key="1">
    <source>
        <dbReference type="ARBA" id="ARBA00022679"/>
    </source>
</evidence>
<keyword evidence="6" id="KW-0812">Transmembrane</keyword>
<dbReference type="EMBL" id="JBHSDV010000002">
    <property type="protein sequence ID" value="MFC4387855.1"/>
    <property type="molecule type" value="Genomic_DNA"/>
</dbReference>
<keyword evidence="9" id="KW-1185">Reference proteome</keyword>
<feature type="transmembrane region" description="Helical" evidence="6">
    <location>
        <begin position="173"/>
        <end position="198"/>
    </location>
</feature>
<proteinExistence type="predicted"/>
<dbReference type="PROSITE" id="PS50109">
    <property type="entry name" value="HIS_KIN"/>
    <property type="match status" value="1"/>
</dbReference>
<dbReference type="Gene3D" id="3.30.565.10">
    <property type="entry name" value="Histidine kinase-like ATPase, C-terminal domain"/>
    <property type="match status" value="1"/>
</dbReference>
<dbReference type="Pfam" id="PF02518">
    <property type="entry name" value="HATPase_c"/>
    <property type="match status" value="1"/>
</dbReference>
<name>A0ABV8VV46_9BACI</name>
<evidence type="ECO:0000313" key="9">
    <source>
        <dbReference type="Proteomes" id="UP001595880"/>
    </source>
</evidence>
<dbReference type="PANTHER" id="PTHR24421">
    <property type="entry name" value="NITRATE/NITRITE SENSOR PROTEIN NARX-RELATED"/>
    <property type="match status" value="1"/>
</dbReference>
<keyword evidence="1" id="KW-0808">Transferase</keyword>
<dbReference type="InterPro" id="IPR003594">
    <property type="entry name" value="HATPase_dom"/>
</dbReference>
<feature type="domain" description="Histidine kinase" evidence="7">
    <location>
        <begin position="687"/>
        <end position="777"/>
    </location>
</feature>
<keyword evidence="6" id="KW-0472">Membrane</keyword>
<dbReference type="InterPro" id="IPR050482">
    <property type="entry name" value="Sensor_HK_TwoCompSys"/>
</dbReference>
<feature type="transmembrane region" description="Helical" evidence="6">
    <location>
        <begin position="276"/>
        <end position="298"/>
    </location>
</feature>
<protein>
    <submittedName>
        <fullName evidence="8">Sensor histidine kinase</fullName>
    </submittedName>
</protein>
<feature type="transmembrane region" description="Helical" evidence="6">
    <location>
        <begin position="244"/>
        <end position="264"/>
    </location>
</feature>
<sequence>MKKFTSIYNFGLLSILFVLGAFCYFALIILEYPLVGIEVKEKDNQWIVEKTYEKGWVGNQAIDEGDIIKLVDGKTPEQHLSILLFDRVEKAHSITISDENLIENTFFISYSDLSSQYVIYLILPFFFATITLALSFYLYRRKKTEKSAIILIYFLLSIGVTYLSASVSARGDIIGTIINTLTLPGSLILFAHFIRSYLLQFQLKFIKSKSLLIIYVLYSIVLILVISNLIFYQLNNDFIVKLELFFILLLVAYLFFHLIVFYLKHRHAEGNNVLKILWMTLLAAFSPFVCLYVMPIIIFSEAFVPAEFTAIFLIIIPIAFVYLQLAERLFDIEFLLGKLRYYSLLAFPFTAFTILIISIITQMKLLSRVTVFLFLLIFTFVVLFLYIKEFVDYKMRGHFFSPKNNFEKSLYTFFKKATYETKVESLIASIVQEIQDVLRVKKVLYIEVVTKVNEKNWFLKNQNQYSRSFIKSIESTLWDNYHIGSLFEVKGDFGIIIGGDYSTKHIILFGMKNSNTNLNIQEKIWLETLAYFSSILLENFQLIENLVEEIEKYKGEQEGDKTNYPHWFSRLLFKLSEKERANLSIDLHDSVLQEQLQLLREVDKLKKADLDVAIKNDISNLKERVLDSIHLIRETCNELRPPFLTEIGIIPSIQNLVNQTKLRCHFILTTELDESIRYLDRECELALYRVIQELLSNAMKHSLASEVKISLRENNQTLYLQYWDNGIGIDMVNVTQSFKTMGIIGMRERINSIGGTMKMDSAVGQGTQVFVEINIGRNVV</sequence>
<feature type="transmembrane region" description="Helical" evidence="6">
    <location>
        <begin position="117"/>
        <end position="139"/>
    </location>
</feature>
<evidence type="ECO:0000256" key="5">
    <source>
        <dbReference type="ARBA" id="ARBA00023012"/>
    </source>
</evidence>
<comment type="caution">
    <text evidence="8">The sequence shown here is derived from an EMBL/GenBank/DDBJ whole genome shotgun (WGS) entry which is preliminary data.</text>
</comment>
<evidence type="ECO:0000259" key="7">
    <source>
        <dbReference type="PROSITE" id="PS50109"/>
    </source>
</evidence>
<accession>A0ABV8VV46</accession>
<evidence type="ECO:0000256" key="3">
    <source>
        <dbReference type="ARBA" id="ARBA00022777"/>
    </source>
</evidence>
<dbReference type="Proteomes" id="UP001595880">
    <property type="component" value="Unassembled WGS sequence"/>
</dbReference>
<feature type="transmembrane region" description="Helical" evidence="6">
    <location>
        <begin position="344"/>
        <end position="363"/>
    </location>
</feature>
<keyword evidence="3 8" id="KW-0418">Kinase</keyword>
<keyword evidence="5" id="KW-0902">Two-component regulatory system</keyword>
<dbReference type="InterPro" id="IPR036890">
    <property type="entry name" value="HATPase_C_sf"/>
</dbReference>
<dbReference type="CDD" id="cd16917">
    <property type="entry name" value="HATPase_UhpB-NarQ-NarX-like"/>
    <property type="match status" value="1"/>
</dbReference>
<evidence type="ECO:0000256" key="4">
    <source>
        <dbReference type="ARBA" id="ARBA00022840"/>
    </source>
</evidence>
<reference evidence="9" key="1">
    <citation type="journal article" date="2019" name="Int. J. Syst. Evol. Microbiol.">
        <title>The Global Catalogue of Microorganisms (GCM) 10K type strain sequencing project: providing services to taxonomists for standard genome sequencing and annotation.</title>
        <authorList>
            <consortium name="The Broad Institute Genomics Platform"/>
            <consortium name="The Broad Institute Genome Sequencing Center for Infectious Disease"/>
            <person name="Wu L."/>
            <person name="Ma J."/>
        </authorList>
    </citation>
    <scope>NUCLEOTIDE SEQUENCE [LARGE SCALE GENOMIC DNA]</scope>
    <source>
        <strain evidence="9">KACC 14058</strain>
    </source>
</reference>
<feature type="transmembrane region" description="Helical" evidence="6">
    <location>
        <begin position="7"/>
        <end position="30"/>
    </location>
</feature>
<evidence type="ECO:0000256" key="6">
    <source>
        <dbReference type="SAM" id="Phobius"/>
    </source>
</evidence>
<dbReference type="GO" id="GO:0016301">
    <property type="term" value="F:kinase activity"/>
    <property type="evidence" value="ECO:0007669"/>
    <property type="project" value="UniProtKB-KW"/>
</dbReference>
<keyword evidence="2" id="KW-0547">Nucleotide-binding</keyword>
<dbReference type="SUPFAM" id="SSF55874">
    <property type="entry name" value="ATPase domain of HSP90 chaperone/DNA topoisomerase II/histidine kinase"/>
    <property type="match status" value="1"/>
</dbReference>
<dbReference type="InterPro" id="IPR005467">
    <property type="entry name" value="His_kinase_dom"/>
</dbReference>
<feature type="transmembrane region" description="Helical" evidence="6">
    <location>
        <begin position="148"/>
        <end position="167"/>
    </location>
</feature>
<dbReference type="SMART" id="SM00387">
    <property type="entry name" value="HATPase_c"/>
    <property type="match status" value="1"/>
</dbReference>
<feature type="transmembrane region" description="Helical" evidence="6">
    <location>
        <begin position="210"/>
        <end position="232"/>
    </location>
</feature>
<dbReference type="RefSeq" id="WP_390198453.1">
    <property type="nucleotide sequence ID" value="NZ_JBHSDV010000002.1"/>
</dbReference>
<keyword evidence="4" id="KW-0067">ATP-binding</keyword>
<organism evidence="8 9">
    <name type="scientific">Gracilibacillus marinus</name>
    <dbReference type="NCBI Taxonomy" id="630535"/>
    <lineage>
        <taxon>Bacteria</taxon>
        <taxon>Bacillati</taxon>
        <taxon>Bacillota</taxon>
        <taxon>Bacilli</taxon>
        <taxon>Bacillales</taxon>
        <taxon>Bacillaceae</taxon>
        <taxon>Gracilibacillus</taxon>
    </lineage>
</organism>
<evidence type="ECO:0000256" key="2">
    <source>
        <dbReference type="ARBA" id="ARBA00022741"/>
    </source>
</evidence>
<evidence type="ECO:0000313" key="8">
    <source>
        <dbReference type="EMBL" id="MFC4387855.1"/>
    </source>
</evidence>
<feature type="transmembrane region" description="Helical" evidence="6">
    <location>
        <begin position="369"/>
        <end position="387"/>
    </location>
</feature>
<keyword evidence="6" id="KW-1133">Transmembrane helix</keyword>
<feature type="transmembrane region" description="Helical" evidence="6">
    <location>
        <begin position="304"/>
        <end position="323"/>
    </location>
</feature>